<dbReference type="Proteomes" id="UP000095679">
    <property type="component" value="Unassembled WGS sequence"/>
</dbReference>
<organism evidence="2 3">
    <name type="scientific">Anaerobutyricum hallii</name>
    <dbReference type="NCBI Taxonomy" id="39488"/>
    <lineage>
        <taxon>Bacteria</taxon>
        <taxon>Bacillati</taxon>
        <taxon>Bacillota</taxon>
        <taxon>Clostridia</taxon>
        <taxon>Lachnospirales</taxon>
        <taxon>Lachnospiraceae</taxon>
        <taxon>Anaerobutyricum</taxon>
    </lineage>
</organism>
<accession>A0A174GWW3</accession>
<evidence type="ECO:0000256" key="1">
    <source>
        <dbReference type="SAM" id="Phobius"/>
    </source>
</evidence>
<protein>
    <submittedName>
        <fullName evidence="2">Uncharacterized protein</fullName>
    </submittedName>
</protein>
<gene>
    <name evidence="2" type="ORF">ERS852450_02157</name>
</gene>
<keyword evidence="1" id="KW-1133">Transmembrane helix</keyword>
<dbReference type="AlphaFoldDB" id="A0A174GWW3"/>
<evidence type="ECO:0000313" key="2">
    <source>
        <dbReference type="EMBL" id="CUO65035.1"/>
    </source>
</evidence>
<evidence type="ECO:0000313" key="3">
    <source>
        <dbReference type="Proteomes" id="UP000095679"/>
    </source>
</evidence>
<name>A0A174GWW3_9FIRM</name>
<reference evidence="2 3" key="1">
    <citation type="submission" date="2015-09" db="EMBL/GenBank/DDBJ databases">
        <authorList>
            <consortium name="Pathogen Informatics"/>
        </authorList>
    </citation>
    <scope>NUCLEOTIDE SEQUENCE [LARGE SCALE GENOMIC DNA]</scope>
    <source>
        <strain evidence="2 3">2789STDY5834835</strain>
    </source>
</reference>
<keyword evidence="1" id="KW-0472">Membrane</keyword>
<dbReference type="EMBL" id="CYZL01000019">
    <property type="protein sequence ID" value="CUO65035.1"/>
    <property type="molecule type" value="Genomic_DNA"/>
</dbReference>
<sequence>MRCLLFLWSGAALSRLDVGFFILRGCLNKNKASLFYVFLLYSANINRGFRRGFLRTENRKRILPHKRTDFVTFALRRSDCSLAGSFLSEAVLSGRTERLTQGNKTVLLCGKIPFLFSSVCQIPFRLFFRKNRLFFLKIPSLETAISCLAFWVLRMASSSFL</sequence>
<keyword evidence="1" id="KW-0812">Transmembrane</keyword>
<feature type="transmembrane region" description="Helical" evidence="1">
    <location>
        <begin position="134"/>
        <end position="153"/>
    </location>
</feature>
<proteinExistence type="predicted"/>